<keyword evidence="4" id="KW-0949">S-adenosyl-L-methionine</keyword>
<evidence type="ECO:0000256" key="3">
    <source>
        <dbReference type="ARBA" id="ARBA00022679"/>
    </source>
</evidence>
<dbReference type="Gene3D" id="3.40.50.10090">
    <property type="match status" value="2"/>
</dbReference>
<dbReference type="GO" id="GO:0032259">
    <property type="term" value="P:methylation"/>
    <property type="evidence" value="ECO:0007669"/>
    <property type="project" value="UniProtKB-KW"/>
</dbReference>
<dbReference type="PANTHER" id="PTHR45790">
    <property type="entry name" value="SIROHEME SYNTHASE-RELATED"/>
    <property type="match status" value="1"/>
</dbReference>
<dbReference type="InterPro" id="IPR014777">
    <property type="entry name" value="4pyrrole_Mease_sub1"/>
</dbReference>
<dbReference type="InterPro" id="IPR003754">
    <property type="entry name" value="4pyrrol_synth_uPrphyn_synth"/>
</dbReference>
<evidence type="ECO:0000256" key="1">
    <source>
        <dbReference type="ARBA" id="ARBA00012162"/>
    </source>
</evidence>
<dbReference type="FunFam" id="3.30.950.10:FF:000001">
    <property type="entry name" value="Siroheme synthase"/>
    <property type="match status" value="1"/>
</dbReference>
<dbReference type="CDD" id="cd06578">
    <property type="entry name" value="HemD"/>
    <property type="match status" value="1"/>
</dbReference>
<dbReference type="GO" id="GO:0019354">
    <property type="term" value="P:siroheme biosynthetic process"/>
    <property type="evidence" value="ECO:0007669"/>
    <property type="project" value="InterPro"/>
</dbReference>
<dbReference type="InterPro" id="IPR050161">
    <property type="entry name" value="Siro_Cobalamin_biosynth"/>
</dbReference>
<dbReference type="GO" id="GO:0004851">
    <property type="term" value="F:uroporphyrin-III C-methyltransferase activity"/>
    <property type="evidence" value="ECO:0007669"/>
    <property type="project" value="UniProtKB-EC"/>
</dbReference>
<dbReference type="NCBIfam" id="NF004790">
    <property type="entry name" value="PRK06136.1"/>
    <property type="match status" value="1"/>
</dbReference>
<keyword evidence="5" id="KW-0627">Porphyrin biosynthesis</keyword>
<dbReference type="AlphaFoldDB" id="A0A1H8A3E9"/>
<dbReference type="CDD" id="cd11642">
    <property type="entry name" value="SUMT"/>
    <property type="match status" value="1"/>
</dbReference>
<dbReference type="InterPro" id="IPR035996">
    <property type="entry name" value="4pyrrol_Methylase_sf"/>
</dbReference>
<dbReference type="InterPro" id="IPR014776">
    <property type="entry name" value="4pyrrole_Mease_sub2"/>
</dbReference>
<keyword evidence="2 6" id="KW-0489">Methyltransferase</keyword>
<dbReference type="FunFam" id="3.40.1010.10:FF:000001">
    <property type="entry name" value="Siroheme synthase"/>
    <property type="match status" value="1"/>
</dbReference>
<evidence type="ECO:0000313" key="9">
    <source>
        <dbReference type="EMBL" id="SEM65275.1"/>
    </source>
</evidence>
<protein>
    <recommendedName>
        <fullName evidence="1">uroporphyrinogen-III C-methyltransferase</fullName>
        <ecNumber evidence="1">2.1.1.107</ecNumber>
    </recommendedName>
</protein>
<dbReference type="PROSITE" id="PS00839">
    <property type="entry name" value="SUMT_1"/>
    <property type="match status" value="1"/>
</dbReference>
<dbReference type="RefSeq" id="WP_092752417.1">
    <property type="nucleotide sequence ID" value="NZ_FOCG01000001.1"/>
</dbReference>
<dbReference type="EC" id="2.1.1.107" evidence="1"/>
<dbReference type="SUPFAM" id="SSF53790">
    <property type="entry name" value="Tetrapyrrole methylase"/>
    <property type="match status" value="1"/>
</dbReference>
<comment type="similarity">
    <text evidence="6">Belongs to the precorrin methyltransferase family.</text>
</comment>
<dbReference type="EMBL" id="FOCG01000001">
    <property type="protein sequence ID" value="SEM65275.1"/>
    <property type="molecule type" value="Genomic_DNA"/>
</dbReference>
<evidence type="ECO:0000313" key="10">
    <source>
        <dbReference type="Proteomes" id="UP000199158"/>
    </source>
</evidence>
<dbReference type="GO" id="GO:0004852">
    <property type="term" value="F:uroporphyrinogen-III synthase activity"/>
    <property type="evidence" value="ECO:0007669"/>
    <property type="project" value="InterPro"/>
</dbReference>
<evidence type="ECO:0000259" key="8">
    <source>
        <dbReference type="Pfam" id="PF02602"/>
    </source>
</evidence>
<dbReference type="Pfam" id="PF02602">
    <property type="entry name" value="HEM4"/>
    <property type="match status" value="1"/>
</dbReference>
<dbReference type="SUPFAM" id="SSF69618">
    <property type="entry name" value="HemD-like"/>
    <property type="match status" value="1"/>
</dbReference>
<reference evidence="9 10" key="1">
    <citation type="submission" date="2016-10" db="EMBL/GenBank/DDBJ databases">
        <authorList>
            <person name="de Groot N.N."/>
        </authorList>
    </citation>
    <scope>NUCLEOTIDE SEQUENCE [LARGE SCALE GENOMIC DNA]</scope>
    <source>
        <strain evidence="9 10">CGMCC 1.5070</strain>
    </source>
</reference>
<dbReference type="Gene3D" id="3.40.1010.10">
    <property type="entry name" value="Cobalt-precorrin-4 Transmethylase, Domain 1"/>
    <property type="match status" value="1"/>
</dbReference>
<evidence type="ECO:0000256" key="5">
    <source>
        <dbReference type="ARBA" id="ARBA00023244"/>
    </source>
</evidence>
<proteinExistence type="inferred from homology"/>
<dbReference type="InterPro" id="IPR000878">
    <property type="entry name" value="4pyrrol_Mease"/>
</dbReference>
<organism evidence="9 10">
    <name type="scientific">Hydrogenoanaerobacterium saccharovorans</name>
    <dbReference type="NCBI Taxonomy" id="474960"/>
    <lineage>
        <taxon>Bacteria</taxon>
        <taxon>Bacillati</taxon>
        <taxon>Bacillota</taxon>
        <taxon>Clostridia</taxon>
        <taxon>Eubacteriales</taxon>
        <taxon>Oscillospiraceae</taxon>
        <taxon>Hydrogenoanaerobacterium</taxon>
    </lineage>
</organism>
<dbReference type="InterPro" id="IPR006366">
    <property type="entry name" value="CobA/CysG_C"/>
</dbReference>
<feature type="domain" description="Tetrapyrrole biosynthesis uroporphyrinogen III synthase" evidence="8">
    <location>
        <begin position="266"/>
        <end position="489"/>
    </location>
</feature>
<evidence type="ECO:0000256" key="2">
    <source>
        <dbReference type="ARBA" id="ARBA00022603"/>
    </source>
</evidence>
<dbReference type="Gene3D" id="3.30.950.10">
    <property type="entry name" value="Methyltransferase, Cobalt-precorrin-4 Transmethylase, Domain 2"/>
    <property type="match status" value="1"/>
</dbReference>
<sequence>MNGKVILVGAGPGDVELLTLKGKALLQQADVVVYDKLVGQGVLALIPPTARRINVGKRANNHPVPQHQINQILLDEALAGNLVVRLKGGDPFLFGRGGEELELLVKHGISFEIVPGVTSALSVPAYAGIPVTHRDFTSSLHIITGHTKSAPEAEIDYPSLVKLNGTLVFLMGVSAMESICNGLLAGGMPPDMPAAVLERGTTAHQRRIVSTVQNLVCDAQAANVQTPAIIVVGRVCALAEQFHWAEDRPLGGVRIVVTRPRELSSKLTQKLRTLGSEVVELPSIQTAAIENNTVLHSALNNLSRYGWITFTSPSGVRIFFEELRKMRQDIRSLAGLKIAAIGSATAHELEARGLFVDLIPNTYNAGHLGAELGAVAKGMRVLITRARVGSHELTAALDAAGVPYDDVPLYETLYTCENTDMVRTQMENGEMDYVAFTSASTVRGFVGAIGDFDFSQVNAICIGEQTASEALKHHMKTATAQAATIDSMVDLLVNLRRQK</sequence>
<dbReference type="PROSITE" id="PS00840">
    <property type="entry name" value="SUMT_2"/>
    <property type="match status" value="1"/>
</dbReference>
<dbReference type="OrthoDB" id="9815856at2"/>
<evidence type="ECO:0000256" key="4">
    <source>
        <dbReference type="ARBA" id="ARBA00022691"/>
    </source>
</evidence>
<dbReference type="STRING" id="474960.SAMN05216180_1095"/>
<evidence type="ECO:0000256" key="6">
    <source>
        <dbReference type="RuleBase" id="RU003960"/>
    </source>
</evidence>
<keyword evidence="10" id="KW-1185">Reference proteome</keyword>
<dbReference type="InterPro" id="IPR036108">
    <property type="entry name" value="4pyrrol_syn_uPrphyn_synt_sf"/>
</dbReference>
<gene>
    <name evidence="9" type="ORF">SAMN05216180_1095</name>
</gene>
<dbReference type="NCBIfam" id="TIGR01469">
    <property type="entry name" value="cobA_cysG_Cterm"/>
    <property type="match status" value="1"/>
</dbReference>
<dbReference type="Proteomes" id="UP000199158">
    <property type="component" value="Unassembled WGS sequence"/>
</dbReference>
<accession>A0A1H8A3E9</accession>
<dbReference type="PANTHER" id="PTHR45790:SF3">
    <property type="entry name" value="S-ADENOSYL-L-METHIONINE-DEPENDENT UROPORPHYRINOGEN III METHYLTRANSFERASE, CHLOROPLASTIC"/>
    <property type="match status" value="1"/>
</dbReference>
<dbReference type="InterPro" id="IPR003043">
    <property type="entry name" value="Uropor_MeTrfase_CS"/>
</dbReference>
<evidence type="ECO:0000259" key="7">
    <source>
        <dbReference type="Pfam" id="PF00590"/>
    </source>
</evidence>
<feature type="domain" description="Tetrapyrrole methylase" evidence="7">
    <location>
        <begin position="4"/>
        <end position="215"/>
    </location>
</feature>
<keyword evidence="3 6" id="KW-0808">Transferase</keyword>
<dbReference type="Pfam" id="PF00590">
    <property type="entry name" value="TP_methylase"/>
    <property type="match status" value="1"/>
</dbReference>
<name>A0A1H8A3E9_9FIRM</name>